<evidence type="ECO:0008006" key="4">
    <source>
        <dbReference type="Google" id="ProtNLM"/>
    </source>
</evidence>
<keyword evidence="1" id="KW-0732">Signal</keyword>
<dbReference type="SUPFAM" id="SSF52833">
    <property type="entry name" value="Thioredoxin-like"/>
    <property type="match status" value="1"/>
</dbReference>
<accession>A0A4P9K2Y6</accession>
<dbReference type="KEGG" id="thig:FE785_00510"/>
<gene>
    <name evidence="2" type="ORF">FE785_00510</name>
</gene>
<sequence length="176" mass="19966">MARWMSSILLCLALVATSTHAGWKTALTELDDIGKIAQKSAELKLPIMLVFSAEWCEFCEVLDEKVFTPMVKNRLYDEKVVLLRHVGVDLQDPITLWDGRTMKKSQWAYEIDADLTPTVLFVDAYGKEIAPRIVGIQTLDLYATVIHQNINTAYRNMGLDKQIPSTPRALELQKQN</sequence>
<dbReference type="Gene3D" id="3.40.30.10">
    <property type="entry name" value="Glutaredoxin"/>
    <property type="match status" value="1"/>
</dbReference>
<feature type="chain" id="PRO_5020781618" description="Thioredoxin-like" evidence="1">
    <location>
        <begin position="22"/>
        <end position="176"/>
    </location>
</feature>
<dbReference type="InterPro" id="IPR036249">
    <property type="entry name" value="Thioredoxin-like_sf"/>
</dbReference>
<feature type="signal peptide" evidence="1">
    <location>
        <begin position="1"/>
        <end position="21"/>
    </location>
</feature>
<evidence type="ECO:0000256" key="1">
    <source>
        <dbReference type="SAM" id="SignalP"/>
    </source>
</evidence>
<dbReference type="Proteomes" id="UP000304864">
    <property type="component" value="Chromosome"/>
</dbReference>
<organism evidence="2 3">
    <name type="scientific">Thiomicrorhabdus sediminis</name>
    <dbReference type="NCBI Taxonomy" id="2580412"/>
    <lineage>
        <taxon>Bacteria</taxon>
        <taxon>Pseudomonadati</taxon>
        <taxon>Pseudomonadota</taxon>
        <taxon>Gammaproteobacteria</taxon>
        <taxon>Thiotrichales</taxon>
        <taxon>Piscirickettsiaceae</taxon>
        <taxon>Thiomicrorhabdus</taxon>
    </lineage>
</organism>
<reference evidence="2 3" key="1">
    <citation type="submission" date="2019-05" db="EMBL/GenBank/DDBJ databases">
        <title>Thiomicrorhabdus sediminis sp. nov, a novel sulfur-oxidizing bacterium isolated from coastal sediment.</title>
        <authorList>
            <person name="Liu X."/>
        </authorList>
    </citation>
    <scope>NUCLEOTIDE SEQUENCE [LARGE SCALE GENOMIC DNA]</scope>
    <source>
        <strain evidence="2 3">G1</strain>
    </source>
</reference>
<proteinExistence type="predicted"/>
<protein>
    <recommendedName>
        <fullName evidence="4">Thioredoxin-like</fullName>
    </recommendedName>
</protein>
<dbReference type="EMBL" id="CP040602">
    <property type="protein sequence ID" value="QCU89214.1"/>
    <property type="molecule type" value="Genomic_DNA"/>
</dbReference>
<name>A0A4P9K2Y6_9GAMM</name>
<dbReference type="RefSeq" id="WP_138563354.1">
    <property type="nucleotide sequence ID" value="NZ_CP040602.1"/>
</dbReference>
<evidence type="ECO:0000313" key="2">
    <source>
        <dbReference type="EMBL" id="QCU89214.1"/>
    </source>
</evidence>
<evidence type="ECO:0000313" key="3">
    <source>
        <dbReference type="Proteomes" id="UP000304864"/>
    </source>
</evidence>
<dbReference type="Pfam" id="PF13899">
    <property type="entry name" value="Thioredoxin_7"/>
    <property type="match status" value="1"/>
</dbReference>
<keyword evidence="3" id="KW-1185">Reference proteome</keyword>
<dbReference type="OrthoDB" id="7066560at2"/>
<dbReference type="AlphaFoldDB" id="A0A4P9K2Y6"/>